<evidence type="ECO:0000313" key="3">
    <source>
        <dbReference type="Proteomes" id="UP000825935"/>
    </source>
</evidence>
<accession>A0A8T2VHP8</accession>
<evidence type="ECO:0000313" key="2">
    <source>
        <dbReference type="EMBL" id="KAH7446852.1"/>
    </source>
</evidence>
<feature type="transmembrane region" description="Helical" evidence="1">
    <location>
        <begin position="62"/>
        <end position="86"/>
    </location>
</feature>
<gene>
    <name evidence="2" type="ORF">KP509_01G079100</name>
</gene>
<dbReference type="AlphaFoldDB" id="A0A8T2VHP8"/>
<comment type="caution">
    <text evidence="2">The sequence shown here is derived from an EMBL/GenBank/DDBJ whole genome shotgun (WGS) entry which is preliminary data.</text>
</comment>
<reference evidence="2" key="1">
    <citation type="submission" date="2021-08" db="EMBL/GenBank/DDBJ databases">
        <title>WGS assembly of Ceratopteris richardii.</title>
        <authorList>
            <person name="Marchant D.B."/>
            <person name="Chen G."/>
            <person name="Jenkins J."/>
            <person name="Shu S."/>
            <person name="Leebens-Mack J."/>
            <person name="Grimwood J."/>
            <person name="Schmutz J."/>
            <person name="Soltis P."/>
            <person name="Soltis D."/>
            <person name="Chen Z.-H."/>
        </authorList>
    </citation>
    <scope>NUCLEOTIDE SEQUENCE</scope>
    <source>
        <strain evidence="2">Whitten #5841</strain>
        <tissue evidence="2">Leaf</tissue>
    </source>
</reference>
<keyword evidence="1" id="KW-0472">Membrane</keyword>
<feature type="transmembrane region" description="Helical" evidence="1">
    <location>
        <begin position="12"/>
        <end position="31"/>
    </location>
</feature>
<name>A0A8T2VHP8_CERRI</name>
<organism evidence="2 3">
    <name type="scientific">Ceratopteris richardii</name>
    <name type="common">Triangle waterfern</name>
    <dbReference type="NCBI Taxonomy" id="49495"/>
    <lineage>
        <taxon>Eukaryota</taxon>
        <taxon>Viridiplantae</taxon>
        <taxon>Streptophyta</taxon>
        <taxon>Embryophyta</taxon>
        <taxon>Tracheophyta</taxon>
        <taxon>Polypodiopsida</taxon>
        <taxon>Polypodiidae</taxon>
        <taxon>Polypodiales</taxon>
        <taxon>Pteridineae</taxon>
        <taxon>Pteridaceae</taxon>
        <taxon>Parkerioideae</taxon>
        <taxon>Ceratopteris</taxon>
    </lineage>
</organism>
<keyword evidence="1" id="KW-0812">Transmembrane</keyword>
<sequence length="103" mass="11487">MAQVSGCFGEDIWPLFYSCSCACISLSILLYRLMSKADNMIFCGVNHAESSVHMSLSFAMGIFFMLLGLSLSISLAFICHVVIYAIKYTGRMFPMVFRSLQDS</sequence>
<dbReference type="Proteomes" id="UP000825935">
    <property type="component" value="Chromosome 1"/>
</dbReference>
<proteinExistence type="predicted"/>
<dbReference type="EMBL" id="CM035406">
    <property type="protein sequence ID" value="KAH7446852.1"/>
    <property type="molecule type" value="Genomic_DNA"/>
</dbReference>
<keyword evidence="1" id="KW-1133">Transmembrane helix</keyword>
<keyword evidence="3" id="KW-1185">Reference proteome</keyword>
<evidence type="ECO:0000256" key="1">
    <source>
        <dbReference type="SAM" id="Phobius"/>
    </source>
</evidence>
<protein>
    <submittedName>
        <fullName evidence="2">Uncharacterized protein</fullName>
    </submittedName>
</protein>